<feature type="region of interest" description="Disordered" evidence="1">
    <location>
        <begin position="119"/>
        <end position="140"/>
    </location>
</feature>
<dbReference type="AlphaFoldDB" id="A0A5E7C8L6"/>
<evidence type="ECO:0000313" key="2">
    <source>
        <dbReference type="EMBL" id="VVO00616.1"/>
    </source>
</evidence>
<protein>
    <submittedName>
        <fullName evidence="2">Uncharacterized protein</fullName>
    </submittedName>
</protein>
<sequence>MATNAKSVTSGTFEVKTDNRGNLRADVLSFADLGSGFKVAVKEGVGGVMEPKKYFELGFPEKSLSATYDVKQLSVATYKDWSEIHSYDYVAKSGSVTVSYTDSPRKTEGKFDLVMKLQGNPNPPGPEELKVSGTFNLKNA</sequence>
<evidence type="ECO:0000256" key="1">
    <source>
        <dbReference type="SAM" id="MobiDB-lite"/>
    </source>
</evidence>
<gene>
    <name evidence="2" type="ORF">PS718_02629</name>
</gene>
<evidence type="ECO:0000313" key="3">
    <source>
        <dbReference type="Proteomes" id="UP000325375"/>
    </source>
</evidence>
<dbReference type="RefSeq" id="WP_150603196.1">
    <property type="nucleotide sequence ID" value="NZ_CABVHX010000009.1"/>
</dbReference>
<organism evidence="2 3">
    <name type="scientific">Pseudomonas fluorescens</name>
    <dbReference type="NCBI Taxonomy" id="294"/>
    <lineage>
        <taxon>Bacteria</taxon>
        <taxon>Pseudomonadati</taxon>
        <taxon>Pseudomonadota</taxon>
        <taxon>Gammaproteobacteria</taxon>
        <taxon>Pseudomonadales</taxon>
        <taxon>Pseudomonadaceae</taxon>
        <taxon>Pseudomonas</taxon>
    </lineage>
</organism>
<accession>A0A5E7C8L6</accession>
<proteinExistence type="predicted"/>
<reference evidence="2 3" key="1">
    <citation type="submission" date="2019-09" db="EMBL/GenBank/DDBJ databases">
        <authorList>
            <person name="Chandra G."/>
            <person name="Truman W A."/>
        </authorList>
    </citation>
    <scope>NUCLEOTIDE SEQUENCE [LARGE SCALE GENOMIC DNA]</scope>
    <source>
        <strain evidence="2">PS718</strain>
    </source>
</reference>
<dbReference type="Proteomes" id="UP000325375">
    <property type="component" value="Unassembled WGS sequence"/>
</dbReference>
<dbReference type="EMBL" id="CABVHX010000009">
    <property type="protein sequence ID" value="VVO00616.1"/>
    <property type="molecule type" value="Genomic_DNA"/>
</dbReference>
<name>A0A5E7C8L6_PSEFL</name>